<dbReference type="InterPro" id="IPR011037">
    <property type="entry name" value="Pyrv_Knase-like_insert_dom_sf"/>
</dbReference>
<gene>
    <name evidence="2" type="ORF">OVY01_02320</name>
</gene>
<dbReference type="PROSITE" id="PS51340">
    <property type="entry name" value="MOSC"/>
    <property type="match status" value="1"/>
</dbReference>
<dbReference type="SUPFAM" id="SSF141673">
    <property type="entry name" value="MOSC N-terminal domain-like"/>
    <property type="match status" value="1"/>
</dbReference>
<dbReference type="Proteomes" id="UP001082899">
    <property type="component" value="Unassembled WGS sequence"/>
</dbReference>
<name>A0ABT3ZHT6_9BURK</name>
<protein>
    <submittedName>
        <fullName evidence="2">MOSC N-terminal beta barrel domain-containing protein</fullName>
    </submittedName>
</protein>
<sequence length="289" mass="31425">MPVLAGLHVYPIKSCAGIVLSDAPVWRTGLAYDRTWMVVDAAGTMLTQRTVPRLALVRTAFDAPDLRVWAPGMGELRTPLEVTDPDASASVATQVWQAALRALDTGPACAAWFSDFLGMPARLLRFDPRVERRVASSWHVGAPAPFHFADGFPLLVTSVASLDDLNARLSRKGAPMIPMDRFRPNLIVDGWEAYEEDHITDLTIRAPGADVGIRLVAPCSRCPMPTIDQRTAARDPLWPNEPTDTLATYRRDARVGDAVTFGWNGVVTAGVGAHLATGQRIEAELDFGD</sequence>
<accession>A0ABT3ZHT6</accession>
<keyword evidence="3" id="KW-1185">Reference proteome</keyword>
<evidence type="ECO:0000259" key="1">
    <source>
        <dbReference type="PROSITE" id="PS51340"/>
    </source>
</evidence>
<dbReference type="PANTHER" id="PTHR14237">
    <property type="entry name" value="MOLYBDOPTERIN COFACTOR SULFURASE MOSC"/>
    <property type="match status" value="1"/>
</dbReference>
<organism evidence="2 3">
    <name type="scientific">Robbsia betulipollinis</name>
    <dbReference type="NCBI Taxonomy" id="2981849"/>
    <lineage>
        <taxon>Bacteria</taxon>
        <taxon>Pseudomonadati</taxon>
        <taxon>Pseudomonadota</taxon>
        <taxon>Betaproteobacteria</taxon>
        <taxon>Burkholderiales</taxon>
        <taxon>Burkholderiaceae</taxon>
        <taxon>Robbsia</taxon>
    </lineage>
</organism>
<proteinExistence type="predicted"/>
<feature type="domain" description="MOSC" evidence="1">
    <location>
        <begin position="128"/>
        <end position="284"/>
    </location>
</feature>
<dbReference type="EMBL" id="JAPMXC010000001">
    <property type="protein sequence ID" value="MCY0386098.1"/>
    <property type="molecule type" value="Genomic_DNA"/>
</dbReference>
<dbReference type="Pfam" id="PF03473">
    <property type="entry name" value="MOSC"/>
    <property type="match status" value="1"/>
</dbReference>
<dbReference type="SUPFAM" id="SSF50800">
    <property type="entry name" value="PK beta-barrel domain-like"/>
    <property type="match status" value="1"/>
</dbReference>
<evidence type="ECO:0000313" key="3">
    <source>
        <dbReference type="Proteomes" id="UP001082899"/>
    </source>
</evidence>
<dbReference type="Pfam" id="PF03476">
    <property type="entry name" value="MOSC_N"/>
    <property type="match status" value="1"/>
</dbReference>
<dbReference type="InterPro" id="IPR005302">
    <property type="entry name" value="MoCF_Sase_C"/>
</dbReference>
<evidence type="ECO:0000313" key="2">
    <source>
        <dbReference type="EMBL" id="MCY0386098.1"/>
    </source>
</evidence>
<dbReference type="PANTHER" id="PTHR14237:SF19">
    <property type="entry name" value="MITOCHONDRIAL AMIDOXIME REDUCING COMPONENT 1"/>
    <property type="match status" value="1"/>
</dbReference>
<comment type="caution">
    <text evidence="2">The sequence shown here is derived from an EMBL/GenBank/DDBJ whole genome shotgun (WGS) entry which is preliminary data.</text>
</comment>
<reference evidence="2" key="1">
    <citation type="submission" date="2022-11" db="EMBL/GenBank/DDBJ databases">
        <title>Robbsia betulipollinis sp. nov., isolated from pollen of birch (Betula pendula).</title>
        <authorList>
            <person name="Shi H."/>
            <person name="Ambika Manirajan B."/>
            <person name="Ratering S."/>
            <person name="Geissler-Plaum R."/>
            <person name="Schnell S."/>
        </authorList>
    </citation>
    <scope>NUCLEOTIDE SEQUENCE</scope>
    <source>
        <strain evidence="2">Bb-Pol-6</strain>
    </source>
</reference>
<dbReference type="InterPro" id="IPR005303">
    <property type="entry name" value="MOCOS_middle"/>
</dbReference>
<dbReference type="RefSeq" id="WP_267845346.1">
    <property type="nucleotide sequence ID" value="NZ_JAPMXC010000001.1"/>
</dbReference>